<comment type="caution">
    <text evidence="4">The sequence shown here is derived from an EMBL/GenBank/DDBJ whole genome shotgun (WGS) entry which is preliminary data.</text>
</comment>
<dbReference type="FunFam" id="3.30.70.270:FF:000001">
    <property type="entry name" value="Diguanylate cyclase domain protein"/>
    <property type="match status" value="1"/>
</dbReference>
<gene>
    <name evidence="4" type="ORF">DP130_02625</name>
</gene>
<dbReference type="PROSITE" id="PS50887">
    <property type="entry name" value="GGDEF"/>
    <property type="match status" value="1"/>
</dbReference>
<dbReference type="InterPro" id="IPR029787">
    <property type="entry name" value="Nucleotide_cyclase"/>
</dbReference>
<feature type="transmembrane region" description="Helical" evidence="2">
    <location>
        <begin position="226"/>
        <end position="247"/>
    </location>
</feature>
<dbReference type="AlphaFoldDB" id="A0A4Q0VG27"/>
<accession>A0A4Q0VG27</accession>
<dbReference type="InterPro" id="IPR000160">
    <property type="entry name" value="GGDEF_dom"/>
</dbReference>
<dbReference type="NCBIfam" id="TIGR00254">
    <property type="entry name" value="GGDEF"/>
    <property type="match status" value="1"/>
</dbReference>
<keyword evidence="2" id="KW-1133">Transmembrane helix</keyword>
<evidence type="ECO:0000313" key="5">
    <source>
        <dbReference type="Proteomes" id="UP000290921"/>
    </source>
</evidence>
<evidence type="ECO:0000256" key="1">
    <source>
        <dbReference type="SAM" id="Coils"/>
    </source>
</evidence>
<feature type="domain" description="GGDEF" evidence="3">
    <location>
        <begin position="317"/>
        <end position="449"/>
    </location>
</feature>
<evidence type="ECO:0000313" key="4">
    <source>
        <dbReference type="EMBL" id="RXI49900.1"/>
    </source>
</evidence>
<evidence type="ECO:0000259" key="3">
    <source>
        <dbReference type="PROSITE" id="PS50887"/>
    </source>
</evidence>
<dbReference type="InterPro" id="IPR043128">
    <property type="entry name" value="Rev_trsase/Diguanyl_cyclase"/>
</dbReference>
<name>A0A4Q0VG27_CLOTA</name>
<dbReference type="GO" id="GO:0052621">
    <property type="term" value="F:diguanylate cyclase activity"/>
    <property type="evidence" value="ECO:0007669"/>
    <property type="project" value="TreeGrafter"/>
</dbReference>
<keyword evidence="2" id="KW-0812">Transmembrane</keyword>
<dbReference type="EMBL" id="QMAP01000002">
    <property type="protein sequence ID" value="RXI49900.1"/>
    <property type="molecule type" value="Genomic_DNA"/>
</dbReference>
<dbReference type="PANTHER" id="PTHR45138">
    <property type="entry name" value="REGULATORY COMPONENTS OF SENSORY TRANSDUCTION SYSTEM"/>
    <property type="match status" value="1"/>
</dbReference>
<dbReference type="Pfam" id="PF00990">
    <property type="entry name" value="GGDEF"/>
    <property type="match status" value="1"/>
</dbReference>
<feature type="transmembrane region" description="Helical" evidence="2">
    <location>
        <begin position="15"/>
        <end position="35"/>
    </location>
</feature>
<sequence>MEEGVMDRSKLRKILYLYSIVIVMISVIILTTNQLKNIEIMYKKDVESLYNNAIQLKKKHIKNIVDITVKHIDRERINVTDQFDNNIDYIINSLQFHIKEDELNIENILKIKDRNEYDLLVWDNNKNKLNYISDKLLLNKSIKSEEEFINYIKKYKVNKYKSLQNKIIAIVVREDTIEKKVQNIIMDYVRKTELSVNEYMWINQALDDLMLKGEVISLKKHFQKQIINSIIIAISLILILILVIFVFEKRYYKIINKYYNTIIREKQELVMEKTKVENEYKRLESIAITDPLTNLYNRYFTMNYLQSQFLRFQEKEVNFNLAMGDIDYFKNVNDTYGHEAGDYVLEAVAKLLKGNIRKTDLVARWGGEEFIIIFPNISGEEVIKNLNNIIYKIERQDIEYKGEILKVTISFGVSHFLKSDNHYQEALVRADKALYNSKRSGRNQVKSNF</sequence>
<protein>
    <recommendedName>
        <fullName evidence="3">GGDEF domain-containing protein</fullName>
    </recommendedName>
</protein>
<dbReference type="Proteomes" id="UP000290921">
    <property type="component" value="Unassembled WGS sequence"/>
</dbReference>
<feature type="coiled-coil region" evidence="1">
    <location>
        <begin position="259"/>
        <end position="286"/>
    </location>
</feature>
<keyword evidence="2" id="KW-0472">Membrane</keyword>
<evidence type="ECO:0000256" key="2">
    <source>
        <dbReference type="SAM" id="Phobius"/>
    </source>
</evidence>
<dbReference type="CDD" id="cd01949">
    <property type="entry name" value="GGDEF"/>
    <property type="match status" value="1"/>
</dbReference>
<dbReference type="PANTHER" id="PTHR45138:SF9">
    <property type="entry name" value="DIGUANYLATE CYCLASE DGCM-RELATED"/>
    <property type="match status" value="1"/>
</dbReference>
<keyword evidence="1" id="KW-0175">Coiled coil</keyword>
<dbReference type="SUPFAM" id="SSF55073">
    <property type="entry name" value="Nucleotide cyclase"/>
    <property type="match status" value="1"/>
</dbReference>
<dbReference type="SMART" id="SM00267">
    <property type="entry name" value="GGDEF"/>
    <property type="match status" value="1"/>
</dbReference>
<dbReference type="Gene3D" id="3.30.70.270">
    <property type="match status" value="1"/>
</dbReference>
<reference evidence="4 5" key="1">
    <citation type="submission" date="2018-06" db="EMBL/GenBank/DDBJ databases">
        <title>Genome conservation of Clostridium tetani.</title>
        <authorList>
            <person name="Bruggemann H."/>
            <person name="Popoff M.R."/>
        </authorList>
    </citation>
    <scope>NUCLEOTIDE SEQUENCE [LARGE SCALE GENOMIC DNA]</scope>
    <source>
        <strain evidence="4 5">2017.061</strain>
    </source>
</reference>
<organism evidence="4 5">
    <name type="scientific">Clostridium tetani</name>
    <dbReference type="NCBI Taxonomy" id="1513"/>
    <lineage>
        <taxon>Bacteria</taxon>
        <taxon>Bacillati</taxon>
        <taxon>Bacillota</taxon>
        <taxon>Clostridia</taxon>
        <taxon>Eubacteriales</taxon>
        <taxon>Clostridiaceae</taxon>
        <taxon>Clostridium</taxon>
    </lineage>
</organism>
<dbReference type="InterPro" id="IPR050469">
    <property type="entry name" value="Diguanylate_Cyclase"/>
</dbReference>
<proteinExistence type="predicted"/>